<name>A0A813KTX7_POLGL</name>
<sequence>MGNSSPKPVKAPRIAMDKNKAVVIIGGGPSGVHMASQLAKRGYTNVTLLEASADLGGKSRQPSTRTASLMTWAPATSAIGTGRFETCSLSTTRTTPRLI</sequence>
<organism evidence="1 2">
    <name type="scientific">Polarella glacialis</name>
    <name type="common">Dinoflagellate</name>
    <dbReference type="NCBI Taxonomy" id="89957"/>
    <lineage>
        <taxon>Eukaryota</taxon>
        <taxon>Sar</taxon>
        <taxon>Alveolata</taxon>
        <taxon>Dinophyceae</taxon>
        <taxon>Suessiales</taxon>
        <taxon>Suessiaceae</taxon>
        <taxon>Polarella</taxon>
    </lineage>
</organism>
<dbReference type="EMBL" id="CAJNNW010032689">
    <property type="protein sequence ID" value="CAE8714947.1"/>
    <property type="molecule type" value="Genomic_DNA"/>
</dbReference>
<dbReference type="Pfam" id="PF13450">
    <property type="entry name" value="NAD_binding_8"/>
    <property type="match status" value="1"/>
</dbReference>
<dbReference type="Proteomes" id="UP000626109">
    <property type="component" value="Unassembled WGS sequence"/>
</dbReference>
<dbReference type="Gene3D" id="3.50.50.60">
    <property type="entry name" value="FAD/NAD(P)-binding domain"/>
    <property type="match status" value="1"/>
</dbReference>
<comment type="caution">
    <text evidence="1">The sequence shown here is derived from an EMBL/GenBank/DDBJ whole genome shotgun (WGS) entry which is preliminary data.</text>
</comment>
<dbReference type="AlphaFoldDB" id="A0A813KTX7"/>
<protein>
    <recommendedName>
        <fullName evidence="3">Amine oxidase</fullName>
    </recommendedName>
</protein>
<dbReference type="InterPro" id="IPR036188">
    <property type="entry name" value="FAD/NAD-bd_sf"/>
</dbReference>
<dbReference type="SUPFAM" id="SSF51905">
    <property type="entry name" value="FAD/NAD(P)-binding domain"/>
    <property type="match status" value="1"/>
</dbReference>
<dbReference type="PRINTS" id="PR00419">
    <property type="entry name" value="ADXRDTASE"/>
</dbReference>
<evidence type="ECO:0000313" key="1">
    <source>
        <dbReference type="EMBL" id="CAE8714947.1"/>
    </source>
</evidence>
<evidence type="ECO:0008006" key="3">
    <source>
        <dbReference type="Google" id="ProtNLM"/>
    </source>
</evidence>
<reference evidence="1" key="1">
    <citation type="submission" date="2021-02" db="EMBL/GenBank/DDBJ databases">
        <authorList>
            <person name="Dougan E. K."/>
            <person name="Rhodes N."/>
            <person name="Thang M."/>
            <person name="Chan C."/>
        </authorList>
    </citation>
    <scope>NUCLEOTIDE SEQUENCE</scope>
</reference>
<evidence type="ECO:0000313" key="2">
    <source>
        <dbReference type="Proteomes" id="UP000626109"/>
    </source>
</evidence>
<proteinExistence type="predicted"/>
<accession>A0A813KTX7</accession>
<gene>
    <name evidence="1" type="ORF">PGLA2088_LOCUS38285</name>
</gene>